<name>A0AA41X2J7_9ALTE</name>
<dbReference type="CDD" id="cd18011">
    <property type="entry name" value="DEXDc_RapA"/>
    <property type="match status" value="1"/>
</dbReference>
<feature type="domain" description="Helicase ATP-binding" evidence="10">
    <location>
        <begin position="164"/>
        <end position="334"/>
    </location>
</feature>
<comment type="similarity">
    <text evidence="9">Belongs to the SNF2/RAD54 helicase family. RapA subfamily.</text>
</comment>
<evidence type="ECO:0000256" key="2">
    <source>
        <dbReference type="ARBA" id="ARBA00022801"/>
    </source>
</evidence>
<evidence type="ECO:0000256" key="5">
    <source>
        <dbReference type="ARBA" id="ARBA00023015"/>
    </source>
</evidence>
<dbReference type="SUPFAM" id="SSF52540">
    <property type="entry name" value="P-loop containing nucleoside triphosphate hydrolases"/>
    <property type="match status" value="2"/>
</dbReference>
<dbReference type="Gene3D" id="3.40.50.300">
    <property type="entry name" value="P-loop containing nucleotide triphosphate hydrolases"/>
    <property type="match status" value="1"/>
</dbReference>
<organism evidence="12 13">
    <name type="scientific">Opacimonas viscosa</name>
    <dbReference type="NCBI Taxonomy" id="2961944"/>
    <lineage>
        <taxon>Bacteria</taxon>
        <taxon>Pseudomonadati</taxon>
        <taxon>Pseudomonadota</taxon>
        <taxon>Gammaproteobacteria</taxon>
        <taxon>Alteromonadales</taxon>
        <taxon>Alteromonadaceae</taxon>
        <taxon>Opacimonas</taxon>
    </lineage>
</organism>
<reference evidence="12" key="1">
    <citation type="submission" date="2022-07" db="EMBL/GenBank/DDBJ databases">
        <title>Characterization of the Novel Bacterium Alteromonas immobilis LMIT006 and Alteromonas gregis LMIT007.</title>
        <authorList>
            <person name="Lin X."/>
        </authorList>
    </citation>
    <scope>NUCLEOTIDE SEQUENCE</scope>
    <source>
        <strain evidence="12">LMIT007</strain>
    </source>
</reference>
<dbReference type="GO" id="GO:0003677">
    <property type="term" value="F:DNA binding"/>
    <property type="evidence" value="ECO:0007669"/>
    <property type="project" value="UniProtKB-KW"/>
</dbReference>
<evidence type="ECO:0000313" key="12">
    <source>
        <dbReference type="EMBL" id="MCP3428346.1"/>
    </source>
</evidence>
<dbReference type="AlphaFoldDB" id="A0AA41X2J7"/>
<keyword evidence="7 9" id="KW-0010">Activator</keyword>
<dbReference type="Gene3D" id="3.40.50.10810">
    <property type="entry name" value="Tandem AAA-ATPase domain"/>
    <property type="match status" value="1"/>
</dbReference>
<keyword evidence="13" id="KW-1185">Reference proteome</keyword>
<dbReference type="RefSeq" id="WP_254099556.1">
    <property type="nucleotide sequence ID" value="NZ_JANATA010000006.1"/>
</dbReference>
<comment type="subunit">
    <text evidence="9">Interacts with the RNAP. Has a higher affinity for the core RNAP than for the holoenzyme. Its ATPase activity is stimulated by binding to RNAP.</text>
</comment>
<dbReference type="NCBIfam" id="NF003426">
    <property type="entry name" value="PRK04914.1"/>
    <property type="match status" value="1"/>
</dbReference>
<dbReference type="Gene3D" id="6.10.140.1500">
    <property type="match status" value="1"/>
</dbReference>
<gene>
    <name evidence="9 12" type="primary">rapA</name>
    <name evidence="12" type="ORF">NLF92_05230</name>
</gene>
<dbReference type="Pfam" id="PF18339">
    <property type="entry name" value="Tudor_1_RapA"/>
    <property type="match status" value="1"/>
</dbReference>
<evidence type="ECO:0000259" key="10">
    <source>
        <dbReference type="PROSITE" id="PS51192"/>
    </source>
</evidence>
<dbReference type="InterPro" id="IPR014001">
    <property type="entry name" value="Helicase_ATP-bd"/>
</dbReference>
<accession>A0AA41X2J7</accession>
<evidence type="ECO:0000259" key="11">
    <source>
        <dbReference type="PROSITE" id="PS51194"/>
    </source>
</evidence>
<dbReference type="SMART" id="SM00487">
    <property type="entry name" value="DEXDc"/>
    <property type="match status" value="1"/>
</dbReference>
<dbReference type="InterPro" id="IPR040765">
    <property type="entry name" value="Tudor_1_RapA"/>
</dbReference>
<keyword evidence="6 9" id="KW-0238">DNA-binding</keyword>
<dbReference type="InterPro" id="IPR040766">
    <property type="entry name" value="Tudor_2_RapA"/>
</dbReference>
<dbReference type="Gene3D" id="2.30.30.930">
    <property type="match status" value="1"/>
</dbReference>
<dbReference type="PROSITE" id="PS51194">
    <property type="entry name" value="HELICASE_CTER"/>
    <property type="match status" value="1"/>
</dbReference>
<dbReference type="Pfam" id="PF18337">
    <property type="entry name" value="Tudor_RapA"/>
    <property type="match status" value="1"/>
</dbReference>
<dbReference type="EMBL" id="JANATA010000006">
    <property type="protein sequence ID" value="MCP3428346.1"/>
    <property type="molecule type" value="Genomic_DNA"/>
</dbReference>
<dbReference type="CDD" id="cd18793">
    <property type="entry name" value="SF2_C_SNF"/>
    <property type="match status" value="1"/>
</dbReference>
<dbReference type="InterPro" id="IPR023949">
    <property type="entry name" value="Helicase_RapA"/>
</dbReference>
<dbReference type="PANTHER" id="PTHR45766">
    <property type="entry name" value="DNA ANNEALING HELICASE AND ENDONUCLEASE ZRANB3 FAMILY MEMBER"/>
    <property type="match status" value="1"/>
</dbReference>
<dbReference type="InterPro" id="IPR000330">
    <property type="entry name" value="SNF2_N"/>
</dbReference>
<dbReference type="EC" id="3.6.4.-" evidence="9"/>
<evidence type="ECO:0000256" key="3">
    <source>
        <dbReference type="ARBA" id="ARBA00022806"/>
    </source>
</evidence>
<dbReference type="Pfam" id="PF00271">
    <property type="entry name" value="Helicase_C"/>
    <property type="match status" value="1"/>
</dbReference>
<dbReference type="HAMAP" id="MF_01821">
    <property type="entry name" value="Helicase_RapA"/>
    <property type="match status" value="1"/>
</dbReference>
<dbReference type="GO" id="GO:0016817">
    <property type="term" value="F:hydrolase activity, acting on acid anhydrides"/>
    <property type="evidence" value="ECO:0007669"/>
    <property type="project" value="InterPro"/>
</dbReference>
<dbReference type="InterPro" id="IPR038718">
    <property type="entry name" value="SNF2-like_sf"/>
</dbReference>
<dbReference type="Proteomes" id="UP001165413">
    <property type="component" value="Unassembled WGS sequence"/>
</dbReference>
<evidence type="ECO:0000313" key="13">
    <source>
        <dbReference type="Proteomes" id="UP001165413"/>
    </source>
</evidence>
<keyword evidence="8 9" id="KW-0804">Transcription</keyword>
<dbReference type="InterPro" id="IPR049730">
    <property type="entry name" value="SNF2/RAD54-like_C"/>
</dbReference>
<dbReference type="Gene3D" id="3.30.360.80">
    <property type="match status" value="1"/>
</dbReference>
<feature type="domain" description="Helicase C-terminal" evidence="11">
    <location>
        <begin position="475"/>
        <end position="638"/>
    </location>
</feature>
<evidence type="ECO:0000256" key="4">
    <source>
        <dbReference type="ARBA" id="ARBA00022840"/>
    </source>
</evidence>
<dbReference type="SMART" id="SM00490">
    <property type="entry name" value="HELICc"/>
    <property type="match status" value="1"/>
</dbReference>
<dbReference type="GO" id="GO:0005524">
    <property type="term" value="F:ATP binding"/>
    <property type="evidence" value="ECO:0007669"/>
    <property type="project" value="UniProtKB-UniRule"/>
</dbReference>
<dbReference type="Gene3D" id="2.30.30.140">
    <property type="match status" value="1"/>
</dbReference>
<dbReference type="InterPro" id="IPR022737">
    <property type="entry name" value="RapA_C"/>
</dbReference>
<evidence type="ECO:0000256" key="8">
    <source>
        <dbReference type="ARBA" id="ARBA00023163"/>
    </source>
</evidence>
<dbReference type="Pfam" id="PF00176">
    <property type="entry name" value="SNF2-rel_dom"/>
    <property type="match status" value="1"/>
</dbReference>
<evidence type="ECO:0000256" key="1">
    <source>
        <dbReference type="ARBA" id="ARBA00022741"/>
    </source>
</evidence>
<sequence length="942" mass="105883">MSEYVVGQRWLSSQQPELGLGMIASADNRQVTIYFPLTEEDKLYSAQNNPLIRLVLNPDEEAKDVEGRVFTVLDAIENQGVVLYSVQYQGTSEATTLPETQLSFHTQVNQPEQRLFSLQLDKPSWFDARASVMEQKHNHFTSDRLGLCGARVSLLDYQINIAQQVGNRIAPRVLLADEVGLGKTIEAAMILQKQVLAGHAQRILILVPESLIHQWLVELLRRVNMVFSVFDEERFAALKEQDINPFDSEQFILCSVESMLASNEAQTALLASQFDVLVVDEAHHLHWSETEVSADYALVESLAKIIPGVILLTATPDQLGHESHFARLRLLDPARFTDFVTYQSEQTQYHALAELTEMILQDMEQHVAGKDVLSTATNALIKQQYPDIVFTNSPECDAMALIYELIDHHGTGRMFYRNTRQAVAHDSQREVHTYPLATPKTYEIYTQTMLETAEEACFMHELPDFLDTWTTIDPRCEWLLAHIAEHTDKTLLICRSARTVLQLAEYIKEQTGLHIPVFHEQMSLVERDRAAHFFADPEEGANLLLCSEIGSEGRNFQFCRHLILFDLPMQPDLLEQRIGRLDRIGQTQTIQIHVPYLSGSAPHTLLDFYHEGLNALSYTCAVGSKVFAQFATEINDNLLAGSGTNEALLGQIGALTAQFNEERQSGRDKLLEISSSGKGLVEDLVEDLSNPVFERELEDFTHLLFEAMGIHQEINDAHSFIIKPTEDLAHAIHGLPDDGLTVTYRRDIATAREELTYLSWDHPLIIELIHTIEDESTGKASVAFMADKSIPVGAFYLETLYKVQADHHGMDNNPFLAATPIRLLVNFKGELLSADDLPEMSKVSPKIARKLLPALQGHIEKALAKSAEFAQKRADVVIADSQYLVSEKLGNEVTRLQRLQAINPSISDVEVTTLQTQLDQTMQAVSQAQLHLDSIRLIVNNP</sequence>
<keyword evidence="5 9" id="KW-0805">Transcription regulation</keyword>
<comment type="caution">
    <text evidence="12">The sequence shown here is derived from an EMBL/GenBank/DDBJ whole genome shotgun (WGS) entry which is preliminary data.</text>
</comment>
<comment type="function">
    <text evidence="9">Transcription regulator that activates transcription by stimulating RNA polymerase (RNAP) recycling in case of stress conditions such as supercoiled DNA or high salt concentrations. Probably acts by releasing the RNAP, when it is trapped or immobilized on tightly supercoiled DNA. Does not activate transcription on linear DNA. Probably not involved in DNA repair.</text>
</comment>
<dbReference type="GO" id="GO:0004386">
    <property type="term" value="F:helicase activity"/>
    <property type="evidence" value="ECO:0007669"/>
    <property type="project" value="UniProtKB-UniRule"/>
</dbReference>
<dbReference type="InterPro" id="IPR057342">
    <property type="entry name" value="DEXDc_RapA"/>
</dbReference>
<feature type="short sequence motif" description="DEAH box" evidence="9">
    <location>
        <begin position="280"/>
        <end position="283"/>
    </location>
</feature>
<evidence type="ECO:0000256" key="7">
    <source>
        <dbReference type="ARBA" id="ARBA00023159"/>
    </source>
</evidence>
<proteinExistence type="inferred from homology"/>
<dbReference type="PROSITE" id="PS51192">
    <property type="entry name" value="HELICASE_ATP_BIND_1"/>
    <property type="match status" value="1"/>
</dbReference>
<feature type="binding site" evidence="9">
    <location>
        <begin position="177"/>
        <end position="184"/>
    </location>
    <ligand>
        <name>ATP</name>
        <dbReference type="ChEBI" id="CHEBI:30616"/>
    </ligand>
</feature>
<protein>
    <recommendedName>
        <fullName evidence="9">RNA polymerase-associated protein RapA</fullName>
        <ecNumber evidence="9">3.6.4.-</ecNumber>
    </recommendedName>
    <alternativeName>
        <fullName evidence="9">ATP-dependent helicase HepA</fullName>
    </alternativeName>
</protein>
<keyword evidence="4 9" id="KW-0067">ATP-binding</keyword>
<dbReference type="InterPro" id="IPR001650">
    <property type="entry name" value="Helicase_C-like"/>
</dbReference>
<dbReference type="GO" id="GO:0006355">
    <property type="term" value="P:regulation of DNA-templated transcription"/>
    <property type="evidence" value="ECO:0007669"/>
    <property type="project" value="UniProtKB-UniRule"/>
</dbReference>
<dbReference type="Pfam" id="PF12137">
    <property type="entry name" value="RapA_C"/>
    <property type="match status" value="1"/>
</dbReference>
<keyword evidence="3 9" id="KW-0347">Helicase</keyword>
<dbReference type="PANTHER" id="PTHR45766:SF6">
    <property type="entry name" value="SWI_SNF-RELATED MATRIX-ASSOCIATED ACTIN-DEPENDENT REGULATOR OF CHROMATIN SUBFAMILY A-LIKE PROTEIN 1"/>
    <property type="match status" value="1"/>
</dbReference>
<keyword evidence="1 9" id="KW-0547">Nucleotide-binding</keyword>
<dbReference type="InterPro" id="IPR027417">
    <property type="entry name" value="P-loop_NTPase"/>
</dbReference>
<evidence type="ECO:0000256" key="6">
    <source>
        <dbReference type="ARBA" id="ARBA00023125"/>
    </source>
</evidence>
<evidence type="ECO:0000256" key="9">
    <source>
        <dbReference type="HAMAP-Rule" id="MF_01821"/>
    </source>
</evidence>
<keyword evidence="2 9" id="KW-0378">Hydrolase</keyword>